<feature type="compositionally biased region" description="Low complexity" evidence="2">
    <location>
        <begin position="534"/>
        <end position="547"/>
    </location>
</feature>
<dbReference type="InterPro" id="IPR013328">
    <property type="entry name" value="6PGD_dom2"/>
</dbReference>
<feature type="region of interest" description="Disordered" evidence="2">
    <location>
        <begin position="666"/>
        <end position="687"/>
    </location>
</feature>
<accession>A0A7H9HW23</accession>
<feature type="compositionally biased region" description="Low complexity" evidence="2">
    <location>
        <begin position="817"/>
        <end position="829"/>
    </location>
</feature>
<feature type="compositionally biased region" description="Polar residues" evidence="2">
    <location>
        <begin position="710"/>
        <end position="729"/>
    </location>
</feature>
<proteinExistence type="predicted"/>
<dbReference type="GO" id="GO:0005737">
    <property type="term" value="C:cytoplasm"/>
    <property type="evidence" value="ECO:0007669"/>
    <property type="project" value="TreeGrafter"/>
</dbReference>
<evidence type="ECO:0000256" key="1">
    <source>
        <dbReference type="SAM" id="Coils"/>
    </source>
</evidence>
<dbReference type="PANTHER" id="PTHR21708:SF25">
    <property type="entry name" value="PROTEIN PAM1-RELATED"/>
    <property type="match status" value="1"/>
</dbReference>
<feature type="compositionally biased region" description="Polar residues" evidence="2">
    <location>
        <begin position="585"/>
        <end position="622"/>
    </location>
</feature>
<feature type="region of interest" description="Disordered" evidence="2">
    <location>
        <begin position="810"/>
        <end position="888"/>
    </location>
</feature>
<dbReference type="OrthoDB" id="5302359at2759"/>
<dbReference type="Proteomes" id="UP000510647">
    <property type="component" value="Chromosome 7"/>
</dbReference>
<name>A0A7H9HW23_9SACH</name>
<dbReference type="Gene3D" id="1.10.1040.10">
    <property type="entry name" value="N-(1-d-carboxylethyl)-l-norvaline Dehydrogenase, domain 2"/>
    <property type="match status" value="1"/>
</dbReference>
<evidence type="ECO:0000259" key="3">
    <source>
        <dbReference type="Pfam" id="PF08546"/>
    </source>
</evidence>
<feature type="region of interest" description="Disordered" evidence="2">
    <location>
        <begin position="701"/>
        <end position="729"/>
    </location>
</feature>
<feature type="compositionally biased region" description="Basic residues" evidence="2">
    <location>
        <begin position="870"/>
        <end position="888"/>
    </location>
</feature>
<feature type="domain" description="Ketopantoate reductase C-terminal" evidence="3">
    <location>
        <begin position="238"/>
        <end position="360"/>
    </location>
</feature>
<organism evidence="4 5">
    <name type="scientific">Torulaspora globosa</name>
    <dbReference type="NCBI Taxonomy" id="48254"/>
    <lineage>
        <taxon>Eukaryota</taxon>
        <taxon>Fungi</taxon>
        <taxon>Dikarya</taxon>
        <taxon>Ascomycota</taxon>
        <taxon>Saccharomycotina</taxon>
        <taxon>Saccharomycetes</taxon>
        <taxon>Saccharomycetales</taxon>
        <taxon>Saccharomycetaceae</taxon>
        <taxon>Torulaspora</taxon>
    </lineage>
</organism>
<reference evidence="4 5" key="1">
    <citation type="submission" date="2020-06" db="EMBL/GenBank/DDBJ databases">
        <title>The yeast mating-type switching endonuclease HO is a domesticated member of an unorthodox homing genetic element family.</title>
        <authorList>
            <person name="Coughlan A.Y."/>
            <person name="Lombardi L."/>
            <person name="Braun-Galleani S."/>
            <person name="Martos A.R."/>
            <person name="Galeote V."/>
            <person name="Bigey F."/>
            <person name="Dequin S."/>
            <person name="Byrne K.P."/>
            <person name="Wolfe K.H."/>
        </authorList>
    </citation>
    <scope>NUCLEOTIDE SEQUENCE [LARGE SCALE GENOMIC DNA]</scope>
    <source>
        <strain evidence="4 5">CBS2947</strain>
    </source>
</reference>
<dbReference type="InterPro" id="IPR008927">
    <property type="entry name" value="6-PGluconate_DH-like_C_sf"/>
</dbReference>
<dbReference type="InterPro" id="IPR013752">
    <property type="entry name" value="KPA_reductase"/>
</dbReference>
<evidence type="ECO:0000256" key="2">
    <source>
        <dbReference type="SAM" id="MobiDB-lite"/>
    </source>
</evidence>
<gene>
    <name evidence="4" type="ORF">HG537_0G01520</name>
</gene>
<evidence type="ECO:0000313" key="5">
    <source>
        <dbReference type="Proteomes" id="UP000510647"/>
    </source>
</evidence>
<dbReference type="AlphaFoldDB" id="A0A7H9HW23"/>
<feature type="region of interest" description="Disordered" evidence="2">
    <location>
        <begin position="473"/>
        <end position="559"/>
    </location>
</feature>
<dbReference type="InterPro" id="IPR051402">
    <property type="entry name" value="KPR-Related"/>
</dbReference>
<keyword evidence="1" id="KW-0175">Coiled coil</keyword>
<feature type="region of interest" description="Disordered" evidence="2">
    <location>
        <begin position="583"/>
        <end position="644"/>
    </location>
</feature>
<sequence>MGSSMLRVLIVGNNPNLVLYASRFQLAKSVELFHVSSTKSNIFSVDTLSYGREEFKLDNHFTSVSNLIEALKQNGDGSSLIFDMIILSASSLQEISSSASQINPLINVNTKLFLESSGFVQLEPFVKMSLDLSQLNIFSIATDYDMRQVGDNQYKQFGGSREGAAIFLGESSVARQQQQQQQNSKNSPANSSSSLSQTATKYPKNVVTLLETFQRLFKKLLPQDTIGLCNCSAAEFVSQQWALAIPKICFDPLLILFEETKPKELHQHILAKPLISGLVTEVITVMKSMGAKLNGNLENESSLLSHWQRMYSKPDEMPSLVYHYIRRTASLNIDMLLLQPILLADDYGIKTPYLEFLYSSMCQYQKLNEGKSKWFVRVESQQDLKSQLVRRTEEKNLLESKVESYKNAIQEKDALIQQLQNSEQSFKNQVSALQNQIGSLRKEIIGLTKKHDMEMQQLREEQQIAMTNKPYANSHTPVAKEQQETAAADQYRPTGTPNLKDIEDVALFGINYGDTPPKDPARQHLQQPTPPPTSGSMHSSGSHSASGSGSGSGSEVDKSLKERELEIRKKELDLQERELELQRRAVQQKQQRFAKGQKQNNNPVSPTLGNRKSSFPHLQQASGVRPNRSMHGAAPGQPLSAGNFVDPISSSMGYRGGSFNQASLVGTGQMQSHHSHSIKPTSRKNRNSNMAIIGNASSLGLSDYGRPPAANQTRLNSLSTGNLNSQPRLRQQSTVELNNNGQNGYNASTNSNVKLNMPHPVKANSSAALNQPMSGGFNQQPLEFQTKRQFSSSTTVENNTTAADMSMGSVVHNPMTQPQASAQVQSPPQINVEGPESPLQSNGGMHMSDSNEEIENSAGDSSQVSDTKKDKKKKFGLFGKKHKSKNKK</sequence>
<dbReference type="PANTHER" id="PTHR21708">
    <property type="entry name" value="PROBABLE 2-DEHYDROPANTOATE 2-REDUCTASE"/>
    <property type="match status" value="1"/>
</dbReference>
<feature type="coiled-coil region" evidence="1">
    <location>
        <begin position="395"/>
        <end position="450"/>
    </location>
</feature>
<dbReference type="EMBL" id="CP059273">
    <property type="protein sequence ID" value="QLQ81898.1"/>
    <property type="molecule type" value="Genomic_DNA"/>
</dbReference>
<dbReference type="Pfam" id="PF08546">
    <property type="entry name" value="ApbA_C"/>
    <property type="match status" value="1"/>
</dbReference>
<feature type="region of interest" description="Disordered" evidence="2">
    <location>
        <begin position="177"/>
        <end position="198"/>
    </location>
</feature>
<protein>
    <recommendedName>
        <fullName evidence="3">Ketopantoate reductase C-terminal domain-containing protein</fullName>
    </recommendedName>
</protein>
<dbReference type="SUPFAM" id="SSF48179">
    <property type="entry name" value="6-phosphogluconate dehydrogenase C-terminal domain-like"/>
    <property type="match status" value="1"/>
</dbReference>
<feature type="compositionally biased region" description="Basic residues" evidence="2">
    <location>
        <begin position="673"/>
        <end position="686"/>
    </location>
</feature>
<keyword evidence="5" id="KW-1185">Reference proteome</keyword>
<evidence type="ECO:0000313" key="4">
    <source>
        <dbReference type="EMBL" id="QLQ81898.1"/>
    </source>
</evidence>